<dbReference type="CDD" id="cd03379">
    <property type="entry name" value="beta_CA_cladeD"/>
    <property type="match status" value="1"/>
</dbReference>
<evidence type="ECO:0000256" key="4">
    <source>
        <dbReference type="ARBA" id="ARBA00022833"/>
    </source>
</evidence>
<evidence type="ECO:0000256" key="6">
    <source>
        <dbReference type="PIRSR" id="PIRSR601765-1"/>
    </source>
</evidence>
<accession>A0A133KFP6</accession>
<proteinExistence type="inferred from homology"/>
<dbReference type="PANTHER" id="PTHR43175:SF3">
    <property type="entry name" value="CARBON DISULFIDE HYDROLASE"/>
    <property type="match status" value="1"/>
</dbReference>
<dbReference type="InterPro" id="IPR036874">
    <property type="entry name" value="Carbonic_anhydrase_sf"/>
</dbReference>
<dbReference type="RefSeq" id="WP_061087110.1">
    <property type="nucleotide sequence ID" value="NZ_CP025437.1"/>
</dbReference>
<dbReference type="EMBL" id="LRPN01000144">
    <property type="protein sequence ID" value="KWZ78381.1"/>
    <property type="molecule type" value="Genomic_DNA"/>
</dbReference>
<dbReference type="PANTHER" id="PTHR43175">
    <property type="entry name" value="CARBONIC ANHYDRASE"/>
    <property type="match status" value="1"/>
</dbReference>
<keyword evidence="4 6" id="KW-0862">Zinc</keyword>
<dbReference type="Pfam" id="PF00484">
    <property type="entry name" value="Pro_CA"/>
    <property type="match status" value="1"/>
</dbReference>
<sequence>MTLLDEVLAFNQEFVEKKAYEPYLTSKFPDKRMVIFTCMDTRIIELLHKAMNIKNGDAKIVKNAGAILTSPFDSTMRSLLVAIYQLKADEVFVIGHYDCGMTGLKGETVLENMKKRGVDENAIETLVHAGIDLDEWLSGFDKVESSVKKSVGIIKNHPLMDKKVPVHGLVIDPETGKLDLIVNGYEN</sequence>
<dbReference type="SUPFAM" id="SSF53056">
    <property type="entry name" value="beta-carbonic anhydrase, cab"/>
    <property type="match status" value="1"/>
</dbReference>
<comment type="cofactor">
    <cofactor evidence="6">
        <name>Zn(2+)</name>
        <dbReference type="ChEBI" id="CHEBI:29105"/>
    </cofactor>
    <text evidence="6">Binds 1 zinc ion per subunit.</text>
</comment>
<feature type="binding site" evidence="6">
    <location>
        <position position="96"/>
    </location>
    <ligand>
        <name>Zn(2+)</name>
        <dbReference type="ChEBI" id="CHEBI:29105"/>
    </ligand>
</feature>
<evidence type="ECO:0000256" key="1">
    <source>
        <dbReference type="ARBA" id="ARBA00006217"/>
    </source>
</evidence>
<comment type="caution">
    <text evidence="7">The sequence shown here is derived from an EMBL/GenBank/DDBJ whole genome shotgun (WGS) entry which is preliminary data.</text>
</comment>
<dbReference type="AlphaFoldDB" id="A0A133KFP6"/>
<dbReference type="SMART" id="SM00947">
    <property type="entry name" value="Pro_CA"/>
    <property type="match status" value="1"/>
</dbReference>
<evidence type="ECO:0000256" key="2">
    <source>
        <dbReference type="ARBA" id="ARBA00012925"/>
    </source>
</evidence>
<protein>
    <recommendedName>
        <fullName evidence="2">carbonic anhydrase</fullName>
        <ecNumber evidence="2">4.2.1.1</ecNumber>
    </recommendedName>
</protein>
<dbReference type="GO" id="GO:0008270">
    <property type="term" value="F:zinc ion binding"/>
    <property type="evidence" value="ECO:0007669"/>
    <property type="project" value="InterPro"/>
</dbReference>
<evidence type="ECO:0000256" key="3">
    <source>
        <dbReference type="ARBA" id="ARBA00022723"/>
    </source>
</evidence>
<organism evidence="7 8">
    <name type="scientific">Heyndrickxia coagulans</name>
    <name type="common">Weizmannia coagulans</name>
    <dbReference type="NCBI Taxonomy" id="1398"/>
    <lineage>
        <taxon>Bacteria</taxon>
        <taxon>Bacillati</taxon>
        <taxon>Bacillota</taxon>
        <taxon>Bacilli</taxon>
        <taxon>Bacillales</taxon>
        <taxon>Bacillaceae</taxon>
        <taxon>Heyndrickxia</taxon>
    </lineage>
</organism>
<dbReference type="PATRIC" id="fig|1398.22.peg.3037"/>
<dbReference type="Gene3D" id="3.40.1050.10">
    <property type="entry name" value="Carbonic anhydrase"/>
    <property type="match status" value="1"/>
</dbReference>
<name>A0A133KFP6_HEYCO</name>
<dbReference type="EC" id="4.2.1.1" evidence="2"/>
<evidence type="ECO:0000313" key="8">
    <source>
        <dbReference type="Proteomes" id="UP000070376"/>
    </source>
</evidence>
<gene>
    <name evidence="7" type="ORF">HMPREF3213_03031</name>
</gene>
<evidence type="ECO:0000313" key="7">
    <source>
        <dbReference type="EMBL" id="KWZ78381.1"/>
    </source>
</evidence>
<feature type="binding site" evidence="6">
    <location>
        <position position="99"/>
    </location>
    <ligand>
        <name>Zn(2+)</name>
        <dbReference type="ChEBI" id="CHEBI:29105"/>
    </ligand>
</feature>
<keyword evidence="3 6" id="KW-0479">Metal-binding</keyword>
<dbReference type="GO" id="GO:0004089">
    <property type="term" value="F:carbonate dehydratase activity"/>
    <property type="evidence" value="ECO:0007669"/>
    <property type="project" value="UniProtKB-EC"/>
</dbReference>
<feature type="binding site" evidence="6">
    <location>
        <position position="40"/>
    </location>
    <ligand>
        <name>Zn(2+)</name>
        <dbReference type="ChEBI" id="CHEBI:29105"/>
    </ligand>
</feature>
<dbReference type="InterPro" id="IPR001765">
    <property type="entry name" value="Carbonic_anhydrase"/>
</dbReference>
<feature type="binding site" evidence="6">
    <location>
        <position position="38"/>
    </location>
    <ligand>
        <name>Zn(2+)</name>
        <dbReference type="ChEBI" id="CHEBI:29105"/>
    </ligand>
</feature>
<dbReference type="Proteomes" id="UP000070376">
    <property type="component" value="Unassembled WGS sequence"/>
</dbReference>
<comment type="catalytic activity">
    <reaction evidence="5">
        <text>hydrogencarbonate + H(+) = CO2 + H2O</text>
        <dbReference type="Rhea" id="RHEA:10748"/>
        <dbReference type="ChEBI" id="CHEBI:15377"/>
        <dbReference type="ChEBI" id="CHEBI:15378"/>
        <dbReference type="ChEBI" id="CHEBI:16526"/>
        <dbReference type="ChEBI" id="CHEBI:17544"/>
        <dbReference type="EC" id="4.2.1.1"/>
    </reaction>
</comment>
<evidence type="ECO:0000256" key="5">
    <source>
        <dbReference type="ARBA" id="ARBA00048348"/>
    </source>
</evidence>
<reference evidence="8" key="1">
    <citation type="submission" date="2016-01" db="EMBL/GenBank/DDBJ databases">
        <authorList>
            <person name="Mitreva M."/>
            <person name="Pepin K.H."/>
            <person name="Mihindukulasuriya K.A."/>
            <person name="Fulton R."/>
            <person name="Fronick C."/>
            <person name="O'Laughlin M."/>
            <person name="Miner T."/>
            <person name="Herter B."/>
            <person name="Rosa B.A."/>
            <person name="Cordes M."/>
            <person name="Tomlinson C."/>
            <person name="Wollam A."/>
            <person name="Palsikar V.B."/>
            <person name="Mardis E.R."/>
            <person name="Wilson R.K."/>
        </authorList>
    </citation>
    <scope>NUCLEOTIDE SEQUENCE [LARGE SCALE GENOMIC DNA]</scope>
    <source>
        <strain evidence="8">GED7749B</strain>
    </source>
</reference>
<comment type="similarity">
    <text evidence="1">Belongs to the beta-class carbonic anhydrase family.</text>
</comment>